<evidence type="ECO:0000259" key="6">
    <source>
        <dbReference type="Pfam" id="PF02884"/>
    </source>
</evidence>
<evidence type="ECO:0000313" key="8">
    <source>
        <dbReference type="EMBL" id="KAK6525183.1"/>
    </source>
</evidence>
<dbReference type="InterPro" id="IPR011071">
    <property type="entry name" value="Lyase_8-like_C"/>
</dbReference>
<dbReference type="GO" id="GO:0005576">
    <property type="term" value="C:extracellular region"/>
    <property type="evidence" value="ECO:0007669"/>
    <property type="project" value="InterPro"/>
</dbReference>
<dbReference type="InterPro" id="IPR008929">
    <property type="entry name" value="Chondroitin_lyas"/>
</dbReference>
<dbReference type="SUPFAM" id="SSF74650">
    <property type="entry name" value="Galactose mutarotase-like"/>
    <property type="match status" value="1"/>
</dbReference>
<evidence type="ECO:0000256" key="1">
    <source>
        <dbReference type="ARBA" id="ARBA00006699"/>
    </source>
</evidence>
<organism evidence="8 9">
    <name type="scientific">Orbilia ellipsospora</name>
    <dbReference type="NCBI Taxonomy" id="2528407"/>
    <lineage>
        <taxon>Eukaryota</taxon>
        <taxon>Fungi</taxon>
        <taxon>Dikarya</taxon>
        <taxon>Ascomycota</taxon>
        <taxon>Pezizomycotina</taxon>
        <taxon>Orbiliomycetes</taxon>
        <taxon>Orbiliales</taxon>
        <taxon>Orbiliaceae</taxon>
        <taxon>Orbilia</taxon>
    </lineage>
</organism>
<comment type="similarity">
    <text evidence="1">Belongs to the polysaccharide lyase 8 family.</text>
</comment>
<feature type="region of interest" description="Disordered" evidence="4">
    <location>
        <begin position="27"/>
        <end position="56"/>
    </location>
</feature>
<evidence type="ECO:0000259" key="7">
    <source>
        <dbReference type="Pfam" id="PF08124"/>
    </source>
</evidence>
<dbReference type="InterPro" id="IPR014718">
    <property type="entry name" value="GH-type_carb-bd"/>
</dbReference>
<dbReference type="InterPro" id="IPR038970">
    <property type="entry name" value="Lyase_8"/>
</dbReference>
<feature type="domain" description="Polysaccharide lyase family 8 C-terminal" evidence="6">
    <location>
        <begin position="756"/>
        <end position="821"/>
    </location>
</feature>
<dbReference type="Gene3D" id="2.70.98.10">
    <property type="match status" value="1"/>
</dbReference>
<dbReference type="SUPFAM" id="SSF49863">
    <property type="entry name" value="Hyaluronate lyase-like, C-terminal domain"/>
    <property type="match status" value="1"/>
</dbReference>
<dbReference type="GO" id="GO:0016837">
    <property type="term" value="F:carbon-oxygen lyase activity, acting on polysaccharides"/>
    <property type="evidence" value="ECO:0007669"/>
    <property type="project" value="UniProtKB-ARBA"/>
</dbReference>
<dbReference type="Gene3D" id="1.50.10.100">
    <property type="entry name" value="Chondroitin AC/alginate lyase"/>
    <property type="match status" value="1"/>
</dbReference>
<evidence type="ECO:0000256" key="3">
    <source>
        <dbReference type="ARBA" id="ARBA00023239"/>
    </source>
</evidence>
<dbReference type="InterPro" id="IPR011013">
    <property type="entry name" value="Gal_mutarotase_sf_dom"/>
</dbReference>
<name>A0AAV9WT43_9PEZI</name>
<keyword evidence="3" id="KW-0456">Lyase</keyword>
<dbReference type="Gene3D" id="2.60.220.10">
    <property type="entry name" value="Polysaccharide lyase family 8-like, C-terminal"/>
    <property type="match status" value="1"/>
</dbReference>
<dbReference type="InterPro" id="IPR004103">
    <property type="entry name" value="Lyase_8_C"/>
</dbReference>
<dbReference type="PANTHER" id="PTHR38481">
    <property type="entry name" value="HYALURONATE LYASE"/>
    <property type="match status" value="1"/>
</dbReference>
<dbReference type="GO" id="GO:0030246">
    <property type="term" value="F:carbohydrate binding"/>
    <property type="evidence" value="ECO:0007669"/>
    <property type="project" value="InterPro"/>
</dbReference>
<dbReference type="GO" id="GO:0005975">
    <property type="term" value="P:carbohydrate metabolic process"/>
    <property type="evidence" value="ECO:0007669"/>
    <property type="project" value="InterPro"/>
</dbReference>
<reference evidence="8 9" key="1">
    <citation type="submission" date="2019-10" db="EMBL/GenBank/DDBJ databases">
        <authorList>
            <person name="Palmer J.M."/>
        </authorList>
    </citation>
    <scope>NUCLEOTIDE SEQUENCE [LARGE SCALE GENOMIC DNA]</scope>
    <source>
        <strain evidence="8 9">TWF694</strain>
    </source>
</reference>
<dbReference type="Pfam" id="PF02278">
    <property type="entry name" value="Lyase_8"/>
    <property type="match status" value="1"/>
</dbReference>
<evidence type="ECO:0000256" key="4">
    <source>
        <dbReference type="SAM" id="MobiDB-lite"/>
    </source>
</evidence>
<evidence type="ECO:0000259" key="5">
    <source>
        <dbReference type="Pfam" id="PF02278"/>
    </source>
</evidence>
<proteinExistence type="inferred from homology"/>
<dbReference type="AlphaFoldDB" id="A0AAV9WT43"/>
<dbReference type="Pfam" id="PF02884">
    <property type="entry name" value="Lyase_8_C"/>
    <property type="match status" value="1"/>
</dbReference>
<keyword evidence="9" id="KW-1185">Reference proteome</keyword>
<evidence type="ECO:0000313" key="9">
    <source>
        <dbReference type="Proteomes" id="UP001365542"/>
    </source>
</evidence>
<feature type="domain" description="Polysaccharide lyase family 8 central" evidence="5">
    <location>
        <begin position="461"/>
        <end position="741"/>
    </location>
</feature>
<keyword evidence="2" id="KW-0732">Signal</keyword>
<comment type="caution">
    <text evidence="8">The sequence shown here is derived from an EMBL/GenBank/DDBJ whole genome shotgun (WGS) entry which is preliminary data.</text>
</comment>
<evidence type="ECO:0000256" key="2">
    <source>
        <dbReference type="ARBA" id="ARBA00022729"/>
    </source>
</evidence>
<dbReference type="Pfam" id="PF08124">
    <property type="entry name" value="Lyase_8_N"/>
    <property type="match status" value="1"/>
</dbReference>
<dbReference type="PANTHER" id="PTHR38481:SF1">
    <property type="entry name" value="HYALURONATE LYASE"/>
    <property type="match status" value="1"/>
</dbReference>
<dbReference type="InterPro" id="IPR012970">
    <property type="entry name" value="Lyase_8_alpha_N"/>
</dbReference>
<accession>A0AAV9WT43</accession>
<dbReference type="EMBL" id="JAVHJO010000017">
    <property type="protein sequence ID" value="KAK6525183.1"/>
    <property type="molecule type" value="Genomic_DNA"/>
</dbReference>
<dbReference type="Proteomes" id="UP001365542">
    <property type="component" value="Unassembled WGS sequence"/>
</dbReference>
<protein>
    <submittedName>
        <fullName evidence="8">Uncharacterized protein</fullName>
    </submittedName>
</protein>
<dbReference type="InterPro" id="IPR003159">
    <property type="entry name" value="Lyase_8_central_dom"/>
</dbReference>
<gene>
    <name evidence="8" type="ORF">TWF694_005329</name>
</gene>
<dbReference type="SUPFAM" id="SSF48230">
    <property type="entry name" value="Chondroitin AC/alginate lyase"/>
    <property type="match status" value="1"/>
</dbReference>
<sequence>MFNKLHGKVHNLTEKVQNQLHIRDGHEQAKAPPPVPHGTKPRPESSGPSVPPPRSNVSDNDVFAILRRRWLHQVLGDFSTLDFSDEVIKSKVQEISRNGKSLLDLYVKGPMTDRVFRNAGPLCATSMQLKNTYFRLLGMALAWATPGSDFYHNKDYLDKIIVGLDFTYDTVYHWDNPDIQRCLKSRENWWALQIGAPLNLADVCVVIYDHLDTDRRRKWGDTIVRVVGNTLIPSLKGGNRAWVSRILISTGIFMDDGEVIRKGIGTMSAEGGNAEIKKSSLFGYIQPGDGEGMYEDGSVISHHVYPYAGGYGLNMIKMIAGLLNLLNSEETPDPTYRVNDPKRDLVYESLERNFLPVVWHGIIFEHVRGRGVCLRDGPGWDAGHQLIHAAAQLSKGTNDPAMESKIASMVHLWYYSNPRDTLRVASTMSQIPILQSILNNKNVPKLSHPRGAFATPIQEHYVYHSTKDANWCFTISLSSTRIGRAECLNNQNLKSWYQGDGMTYLYTDTHKTHYGDDYWPTMDPLHVPGTTTHRIEPPVLEYRSMGYNDWSGGACWSGGGDGWGTGMAFKSNGKGARVAVVSLDHLAVDKKSVAKKSWFIFEDTVIALGAGCSGNSNPPTNLHTTIEQRNMDRPGGLLVVDDIEHREPAGWKAEMLNARWAWLENTAGYIFLDVTDPNLKEGGETPQLNKIFSRTQRCGKWKDVDGDGKPDEVCREYVDIILDHGVNPQNSAYAYAILPLASLERTREIASNPTWRILRNSVGLQAIETRYEGGKVTMITFWQPGECNGIKVDQPCQLIWGRWGNRWCLTVSDPSWKTSTVVVHIGVIGGLKTGRKSWAVEVQGNSVTFGRLGSGQAKSVFFDGEPGHDEL</sequence>
<feature type="domain" description="Polysaccharide lyase 8 N-terminal alpha-helical" evidence="7">
    <location>
        <begin position="70"/>
        <end position="409"/>
    </location>
</feature>